<keyword evidence="11" id="KW-0131">Cell cycle</keyword>
<keyword evidence="7" id="KW-0493">Microtubule</keyword>
<evidence type="ECO:0000256" key="4">
    <source>
        <dbReference type="ARBA" id="ARBA00022454"/>
    </source>
</evidence>
<evidence type="ECO:0000256" key="6">
    <source>
        <dbReference type="ARBA" id="ARBA00022618"/>
    </source>
</evidence>
<comment type="caution">
    <text evidence="13">The sequence shown here is derived from an EMBL/GenBank/DDBJ whole genome shotgun (WGS) entry which is preliminary data.</text>
</comment>
<dbReference type="EMBL" id="CATNWA010016086">
    <property type="protein sequence ID" value="CAI9589686.1"/>
    <property type="molecule type" value="Genomic_DNA"/>
</dbReference>
<dbReference type="Proteomes" id="UP001162483">
    <property type="component" value="Unassembled WGS sequence"/>
</dbReference>
<comment type="similarity">
    <text evidence="3">Belongs to the SKA3 family.</text>
</comment>
<reference evidence="13" key="1">
    <citation type="submission" date="2023-05" db="EMBL/GenBank/DDBJ databases">
        <authorList>
            <person name="Stuckert A."/>
        </authorList>
    </citation>
    <scope>NUCLEOTIDE SEQUENCE</scope>
</reference>
<keyword evidence="10" id="KW-0206">Cytoskeleton</keyword>
<evidence type="ECO:0008006" key="15">
    <source>
        <dbReference type="Google" id="ProtNLM"/>
    </source>
</evidence>
<keyword evidence="5" id="KW-0963">Cytoplasm</keyword>
<accession>A0ABN9F0N8</accession>
<protein>
    <recommendedName>
        <fullName evidence="15">Breast and ovarian cancer susceptibility 2</fullName>
    </recommendedName>
</protein>
<evidence type="ECO:0000256" key="7">
    <source>
        <dbReference type="ARBA" id="ARBA00022701"/>
    </source>
</evidence>
<proteinExistence type="inferred from homology"/>
<gene>
    <name evidence="13" type="ORF">SPARVUS_LOCUS10938829</name>
</gene>
<evidence type="ECO:0000256" key="9">
    <source>
        <dbReference type="ARBA" id="ARBA00022838"/>
    </source>
</evidence>
<evidence type="ECO:0000256" key="11">
    <source>
        <dbReference type="ARBA" id="ARBA00023306"/>
    </source>
</evidence>
<sequence length="151" mass="16473">SQIQHFGISDYSNNLNDDYTIALINKKKGSAAANCAKEVSENLKSMLATPAHLKHRNDFYSVDSPLPPVFCTPGLKVHKKADKKEICDSNQPESIGGGRDSSKECISSKAVHSFQALERDMNSVNSPQAPTFCTPGLKVQKKELRDAVAKP</sequence>
<name>A0ABN9F0N8_9NEOB</name>
<evidence type="ECO:0000256" key="5">
    <source>
        <dbReference type="ARBA" id="ARBA00022490"/>
    </source>
</evidence>
<feature type="non-terminal residue" evidence="13">
    <location>
        <position position="151"/>
    </location>
</feature>
<keyword evidence="14" id="KW-1185">Reference proteome</keyword>
<keyword evidence="6" id="KW-0132">Cell division</keyword>
<feature type="non-terminal residue" evidence="13">
    <location>
        <position position="1"/>
    </location>
</feature>
<comment type="subcellular location">
    <subcellularLocation>
        <location evidence="2">Chromosome</location>
        <location evidence="2">Centromere</location>
        <location evidence="2">Kinetochore</location>
    </subcellularLocation>
    <subcellularLocation>
        <location evidence="1">Cytoplasm</location>
        <location evidence="1">Cytoskeleton</location>
        <location evidence="1">Spindle</location>
    </subcellularLocation>
</comment>
<keyword evidence="9" id="KW-0995">Kinetochore</keyword>
<dbReference type="PANTHER" id="PTHR48118">
    <property type="entry name" value="SPINDLE AND KINETOCHORE-ASSOCIATED PROTEIN 3"/>
    <property type="match status" value="1"/>
</dbReference>
<dbReference type="PANTHER" id="PTHR48118:SF1">
    <property type="entry name" value="SPINDLE AND KINETOCHORE-ASSOCIATED PROTEIN 3"/>
    <property type="match status" value="1"/>
</dbReference>
<evidence type="ECO:0000256" key="10">
    <source>
        <dbReference type="ARBA" id="ARBA00023212"/>
    </source>
</evidence>
<keyword evidence="4" id="KW-0158">Chromosome</keyword>
<evidence type="ECO:0000256" key="8">
    <source>
        <dbReference type="ARBA" id="ARBA00022776"/>
    </source>
</evidence>
<keyword evidence="8" id="KW-0498">Mitosis</keyword>
<evidence type="ECO:0000256" key="1">
    <source>
        <dbReference type="ARBA" id="ARBA00004186"/>
    </source>
</evidence>
<evidence type="ECO:0000256" key="12">
    <source>
        <dbReference type="ARBA" id="ARBA00023328"/>
    </source>
</evidence>
<evidence type="ECO:0000256" key="2">
    <source>
        <dbReference type="ARBA" id="ARBA00004629"/>
    </source>
</evidence>
<evidence type="ECO:0000313" key="14">
    <source>
        <dbReference type="Proteomes" id="UP001162483"/>
    </source>
</evidence>
<evidence type="ECO:0000313" key="13">
    <source>
        <dbReference type="EMBL" id="CAI9589686.1"/>
    </source>
</evidence>
<evidence type="ECO:0000256" key="3">
    <source>
        <dbReference type="ARBA" id="ARBA00007716"/>
    </source>
</evidence>
<dbReference type="InterPro" id="IPR033341">
    <property type="entry name" value="SKA3"/>
</dbReference>
<organism evidence="13 14">
    <name type="scientific">Staurois parvus</name>
    <dbReference type="NCBI Taxonomy" id="386267"/>
    <lineage>
        <taxon>Eukaryota</taxon>
        <taxon>Metazoa</taxon>
        <taxon>Chordata</taxon>
        <taxon>Craniata</taxon>
        <taxon>Vertebrata</taxon>
        <taxon>Euteleostomi</taxon>
        <taxon>Amphibia</taxon>
        <taxon>Batrachia</taxon>
        <taxon>Anura</taxon>
        <taxon>Neobatrachia</taxon>
        <taxon>Ranoidea</taxon>
        <taxon>Ranidae</taxon>
        <taxon>Staurois</taxon>
    </lineage>
</organism>
<keyword evidence="12" id="KW-0137">Centromere</keyword>